<dbReference type="PROSITE" id="PS51808">
    <property type="entry name" value="CHCH"/>
    <property type="match status" value="1"/>
</dbReference>
<keyword evidence="3 5" id="KW-0496">Mitochondrion</keyword>
<feature type="disulfide bond" evidence="6">
    <location>
        <begin position="34"/>
        <end position="45"/>
    </location>
</feature>
<dbReference type="FunFam" id="1.10.10.140:FF:000001">
    <property type="entry name" value="Cytochrome c oxidase subunit 6B1"/>
    <property type="match status" value="1"/>
</dbReference>
<dbReference type="InterPro" id="IPR003213">
    <property type="entry name" value="Cyt_c_oxidase_su6B"/>
</dbReference>
<evidence type="ECO:0000256" key="6">
    <source>
        <dbReference type="PIRSR" id="PIRSR000278-1"/>
    </source>
</evidence>
<dbReference type="STRING" id="133385.A0A2T9YQM2"/>
<feature type="disulfide bond" evidence="6">
    <location>
        <begin position="24"/>
        <end position="56"/>
    </location>
</feature>
<dbReference type="Pfam" id="PF02297">
    <property type="entry name" value="COX6B"/>
    <property type="match status" value="1"/>
</dbReference>
<reference evidence="7 8" key="1">
    <citation type="journal article" date="2018" name="MBio">
        <title>Comparative Genomics Reveals the Core Gene Toolbox for the Fungus-Insect Symbiosis.</title>
        <authorList>
            <person name="Wang Y."/>
            <person name="Stata M."/>
            <person name="Wang W."/>
            <person name="Stajich J.E."/>
            <person name="White M.M."/>
            <person name="Moncalvo J.M."/>
        </authorList>
    </citation>
    <scope>NUCLEOTIDE SEQUENCE [LARGE SCALE GENOMIC DNA]</scope>
    <source>
        <strain evidence="7 8">SWE-8-4</strain>
    </source>
</reference>
<evidence type="ECO:0000313" key="7">
    <source>
        <dbReference type="EMBL" id="PVU94554.1"/>
    </source>
</evidence>
<accession>A0A2T9YQM2</accession>
<dbReference type="GO" id="GO:0045277">
    <property type="term" value="C:respiratory chain complex IV"/>
    <property type="evidence" value="ECO:0007669"/>
    <property type="project" value="InterPro"/>
</dbReference>
<evidence type="ECO:0000256" key="4">
    <source>
        <dbReference type="ARBA" id="ARBA00023157"/>
    </source>
</evidence>
<evidence type="ECO:0000256" key="3">
    <source>
        <dbReference type="ARBA" id="ARBA00023128"/>
    </source>
</evidence>
<sequence>MTEFKLETPGYDGRFPQINSTKRCWQNYVDYHRCINLKGEDYAPCKQFYRTFRSLCPDEWTERWDEQRDEGKFPVDLSSN</sequence>
<evidence type="ECO:0000256" key="1">
    <source>
        <dbReference type="ARBA" id="ARBA00004173"/>
    </source>
</evidence>
<dbReference type="InterPro" id="IPR036549">
    <property type="entry name" value="CX6/COA6-like_sf"/>
</dbReference>
<dbReference type="Proteomes" id="UP000245383">
    <property type="component" value="Unassembled WGS sequence"/>
</dbReference>
<dbReference type="PANTHER" id="PTHR11387">
    <property type="entry name" value="CYTOCHROME C OXIDASE SUBUNIT 6B"/>
    <property type="match status" value="1"/>
</dbReference>
<dbReference type="InterPro" id="IPR048280">
    <property type="entry name" value="COX6B-like"/>
</dbReference>
<dbReference type="SUPFAM" id="SSF47694">
    <property type="entry name" value="Cytochrome c oxidase subunit h"/>
    <property type="match status" value="1"/>
</dbReference>
<gene>
    <name evidence="7" type="ORF">BB561_002459</name>
</gene>
<evidence type="ECO:0000256" key="5">
    <source>
        <dbReference type="PIRNR" id="PIRNR000278"/>
    </source>
</evidence>
<proteinExistence type="inferred from homology"/>
<name>A0A2T9YQM2_9FUNG</name>
<comment type="function">
    <text evidence="5">Component of the cytochrome c oxidase, the last enzyme in the mitochondrial electron transport chain which drives oxidative phosphorylation.</text>
</comment>
<protein>
    <recommendedName>
        <fullName evidence="5">Cytochrome c oxidase subunit</fullName>
    </recommendedName>
</protein>
<evidence type="ECO:0000313" key="8">
    <source>
        <dbReference type="Proteomes" id="UP000245383"/>
    </source>
</evidence>
<comment type="subcellular location">
    <subcellularLocation>
        <location evidence="1">Mitochondrion</location>
    </subcellularLocation>
</comment>
<dbReference type="CDD" id="cd00926">
    <property type="entry name" value="Cyt_c_Oxidase_VIb"/>
    <property type="match status" value="1"/>
</dbReference>
<dbReference type="Gene3D" id="1.10.10.140">
    <property type="entry name" value="Cytochrome c oxidase, subunit VIb"/>
    <property type="match status" value="1"/>
</dbReference>
<dbReference type="OrthoDB" id="1107506at2759"/>
<dbReference type="PIRSF" id="PIRSF000278">
    <property type="entry name" value="Cyt_c_oxidase_6B"/>
    <property type="match status" value="1"/>
</dbReference>
<evidence type="ECO:0000256" key="2">
    <source>
        <dbReference type="ARBA" id="ARBA00006425"/>
    </source>
</evidence>
<dbReference type="GO" id="GO:0005739">
    <property type="term" value="C:mitochondrion"/>
    <property type="evidence" value="ECO:0007669"/>
    <property type="project" value="UniProtKB-SubCell"/>
</dbReference>
<keyword evidence="4 6" id="KW-1015">Disulfide bond</keyword>
<comment type="similarity">
    <text evidence="2">Belongs to the cytochrome c oxidase subunit 6B family.</text>
</comment>
<dbReference type="EMBL" id="MBFR01000085">
    <property type="protein sequence ID" value="PVU94554.1"/>
    <property type="molecule type" value="Genomic_DNA"/>
</dbReference>
<keyword evidence="8" id="KW-1185">Reference proteome</keyword>
<dbReference type="AlphaFoldDB" id="A0A2T9YQM2"/>
<organism evidence="7 8">
    <name type="scientific">Smittium simulii</name>
    <dbReference type="NCBI Taxonomy" id="133385"/>
    <lineage>
        <taxon>Eukaryota</taxon>
        <taxon>Fungi</taxon>
        <taxon>Fungi incertae sedis</taxon>
        <taxon>Zoopagomycota</taxon>
        <taxon>Kickxellomycotina</taxon>
        <taxon>Harpellomycetes</taxon>
        <taxon>Harpellales</taxon>
        <taxon>Legeriomycetaceae</taxon>
        <taxon>Smittium</taxon>
    </lineage>
</organism>
<comment type="caution">
    <text evidence="7">The sequence shown here is derived from an EMBL/GenBank/DDBJ whole genome shotgun (WGS) entry which is preliminary data.</text>
</comment>